<dbReference type="InterPro" id="IPR014757">
    <property type="entry name" value="Tscrpt_reg_IclR_C"/>
</dbReference>
<evidence type="ECO:0000256" key="4">
    <source>
        <dbReference type="SAM" id="MobiDB-lite"/>
    </source>
</evidence>
<feature type="region of interest" description="Disordered" evidence="4">
    <location>
        <begin position="170"/>
        <end position="189"/>
    </location>
</feature>
<feature type="domain" description="HTH iclR-type" evidence="5">
    <location>
        <begin position="6"/>
        <end position="71"/>
    </location>
</feature>
<dbReference type="PANTHER" id="PTHR30136:SF24">
    <property type="entry name" value="HTH-TYPE TRANSCRIPTIONAL REPRESSOR ALLR"/>
    <property type="match status" value="1"/>
</dbReference>
<dbReference type="InterPro" id="IPR005471">
    <property type="entry name" value="Tscrpt_reg_IclR_N"/>
</dbReference>
<evidence type="ECO:0000256" key="2">
    <source>
        <dbReference type="ARBA" id="ARBA00023125"/>
    </source>
</evidence>
<dbReference type="InterPro" id="IPR011991">
    <property type="entry name" value="ArsR-like_HTH"/>
</dbReference>
<dbReference type="GO" id="GO:0003700">
    <property type="term" value="F:DNA-binding transcription factor activity"/>
    <property type="evidence" value="ECO:0007669"/>
    <property type="project" value="TreeGrafter"/>
</dbReference>
<dbReference type="Gene3D" id="3.30.450.40">
    <property type="match status" value="1"/>
</dbReference>
<dbReference type="AlphaFoldDB" id="A0A6G7XFD1"/>
<gene>
    <name evidence="7" type="ORF">G7068_08910</name>
</gene>
<proteinExistence type="predicted"/>
<dbReference type="PROSITE" id="PS51077">
    <property type="entry name" value="HTH_ICLR"/>
    <property type="match status" value="1"/>
</dbReference>
<evidence type="ECO:0000313" key="7">
    <source>
        <dbReference type="EMBL" id="QIK63304.1"/>
    </source>
</evidence>
<dbReference type="PANTHER" id="PTHR30136">
    <property type="entry name" value="HELIX-TURN-HELIX TRANSCRIPTIONAL REGULATOR, ICLR FAMILY"/>
    <property type="match status" value="1"/>
</dbReference>
<dbReference type="InterPro" id="IPR050707">
    <property type="entry name" value="HTH_MetabolicPath_Reg"/>
</dbReference>
<keyword evidence="2" id="KW-0238">DNA-binding</keyword>
<dbReference type="InterPro" id="IPR029016">
    <property type="entry name" value="GAF-like_dom_sf"/>
</dbReference>
<feature type="region of interest" description="Disordered" evidence="4">
    <location>
        <begin position="272"/>
        <end position="296"/>
    </location>
</feature>
<dbReference type="KEGG" id="lvi:G7068_08910"/>
<sequence length="296" mass="31862">MVINEDTSAARTVAVLEALAEPSDGERGGHSVSAIARAIGRDKSSVSRQLKSLIELGLVEKNADGGHVLGWRVFTIAARAGDQRLLLFAPAVMRQIGRQTGERVHLSIRRQDEVLTIHTEGPQRAIGTVGWIGRAVPILGTSSGRALMIDDSDEEIRTIFAQTELSELQAQPSEPGHYDQAHRGSNLPRTAEETIERVRQARDQGFAVTVDEHEEGLAAIAAPIRDVHGRIVAAINVSAPTFRIADRVADLSRMIHRAAVYLSSAVSSPASAQRGAQFTIDNEGVGPARPERRSAS</sequence>
<keyword evidence="8" id="KW-1185">Reference proteome</keyword>
<protein>
    <submittedName>
        <fullName evidence="7">IclR family transcriptional regulator</fullName>
    </submittedName>
</protein>
<evidence type="ECO:0000259" key="5">
    <source>
        <dbReference type="PROSITE" id="PS51077"/>
    </source>
</evidence>
<dbReference type="SUPFAM" id="SSF46785">
    <property type="entry name" value="Winged helix' DNA-binding domain"/>
    <property type="match status" value="1"/>
</dbReference>
<evidence type="ECO:0000313" key="8">
    <source>
        <dbReference type="Proteomes" id="UP000502677"/>
    </source>
</evidence>
<dbReference type="RefSeq" id="WP_166291258.1">
    <property type="nucleotide sequence ID" value="NZ_CP049863.1"/>
</dbReference>
<feature type="domain" description="IclR-ED" evidence="6">
    <location>
        <begin position="72"/>
        <end position="268"/>
    </location>
</feature>
<evidence type="ECO:0000259" key="6">
    <source>
        <dbReference type="PROSITE" id="PS51078"/>
    </source>
</evidence>
<dbReference type="Pfam" id="PF01614">
    <property type="entry name" value="IclR_C"/>
    <property type="match status" value="2"/>
</dbReference>
<dbReference type="SMART" id="SM00346">
    <property type="entry name" value="HTH_ICLR"/>
    <property type="match status" value="1"/>
</dbReference>
<dbReference type="SUPFAM" id="SSF55781">
    <property type="entry name" value="GAF domain-like"/>
    <property type="match status" value="1"/>
</dbReference>
<dbReference type="InterPro" id="IPR036388">
    <property type="entry name" value="WH-like_DNA-bd_sf"/>
</dbReference>
<name>A0A6G7XFD1_9MICO</name>
<dbReference type="Gene3D" id="1.10.10.10">
    <property type="entry name" value="Winged helix-like DNA-binding domain superfamily/Winged helix DNA-binding domain"/>
    <property type="match status" value="1"/>
</dbReference>
<dbReference type="GO" id="GO:0045892">
    <property type="term" value="P:negative regulation of DNA-templated transcription"/>
    <property type="evidence" value="ECO:0007669"/>
    <property type="project" value="TreeGrafter"/>
</dbReference>
<accession>A0A6G7XFD1</accession>
<keyword evidence="3" id="KW-0804">Transcription</keyword>
<organism evidence="7 8">
    <name type="scientific">Leucobacter viscericola</name>
    <dbReference type="NCBI Taxonomy" id="2714935"/>
    <lineage>
        <taxon>Bacteria</taxon>
        <taxon>Bacillati</taxon>
        <taxon>Actinomycetota</taxon>
        <taxon>Actinomycetes</taxon>
        <taxon>Micrococcales</taxon>
        <taxon>Microbacteriaceae</taxon>
        <taxon>Leucobacter</taxon>
    </lineage>
</organism>
<dbReference type="Proteomes" id="UP000502677">
    <property type="component" value="Chromosome"/>
</dbReference>
<dbReference type="Pfam" id="PF09339">
    <property type="entry name" value="HTH_IclR"/>
    <property type="match status" value="1"/>
</dbReference>
<dbReference type="PROSITE" id="PS51078">
    <property type="entry name" value="ICLR_ED"/>
    <property type="match status" value="1"/>
</dbReference>
<evidence type="ECO:0000256" key="1">
    <source>
        <dbReference type="ARBA" id="ARBA00023015"/>
    </source>
</evidence>
<reference evidence="7 8" key="1">
    <citation type="submission" date="2020-03" db="EMBL/GenBank/DDBJ databases">
        <title>Leucobacter sp. nov., isolated from beetles.</title>
        <authorList>
            <person name="Hyun D.-W."/>
            <person name="Bae J.-W."/>
        </authorList>
    </citation>
    <scope>NUCLEOTIDE SEQUENCE [LARGE SCALE GENOMIC DNA]</scope>
    <source>
        <strain evidence="7 8">HDW9C</strain>
    </source>
</reference>
<dbReference type="GO" id="GO:0003677">
    <property type="term" value="F:DNA binding"/>
    <property type="evidence" value="ECO:0007669"/>
    <property type="project" value="UniProtKB-KW"/>
</dbReference>
<keyword evidence="1" id="KW-0805">Transcription regulation</keyword>
<evidence type="ECO:0000256" key="3">
    <source>
        <dbReference type="ARBA" id="ARBA00023163"/>
    </source>
</evidence>
<dbReference type="CDD" id="cd00090">
    <property type="entry name" value="HTH_ARSR"/>
    <property type="match status" value="1"/>
</dbReference>
<dbReference type="InterPro" id="IPR036390">
    <property type="entry name" value="WH_DNA-bd_sf"/>
</dbReference>
<dbReference type="EMBL" id="CP049863">
    <property type="protein sequence ID" value="QIK63304.1"/>
    <property type="molecule type" value="Genomic_DNA"/>
</dbReference>